<dbReference type="EMBL" id="VEVO01000015">
    <property type="protein sequence ID" value="KAF0030893.1"/>
    <property type="molecule type" value="Genomic_DNA"/>
</dbReference>
<dbReference type="AlphaFoldDB" id="A0A6A4S9G3"/>
<organism evidence="1 2">
    <name type="scientific">Scophthalmus maximus</name>
    <name type="common">Turbot</name>
    <name type="synonym">Psetta maxima</name>
    <dbReference type="NCBI Taxonomy" id="52904"/>
    <lineage>
        <taxon>Eukaryota</taxon>
        <taxon>Metazoa</taxon>
        <taxon>Chordata</taxon>
        <taxon>Craniata</taxon>
        <taxon>Vertebrata</taxon>
        <taxon>Euteleostomi</taxon>
        <taxon>Actinopterygii</taxon>
        <taxon>Neopterygii</taxon>
        <taxon>Teleostei</taxon>
        <taxon>Neoteleostei</taxon>
        <taxon>Acanthomorphata</taxon>
        <taxon>Carangaria</taxon>
        <taxon>Pleuronectiformes</taxon>
        <taxon>Pleuronectoidei</taxon>
        <taxon>Scophthalmidae</taxon>
        <taxon>Scophthalmus</taxon>
    </lineage>
</organism>
<evidence type="ECO:0000313" key="1">
    <source>
        <dbReference type="EMBL" id="KAF0030893.1"/>
    </source>
</evidence>
<name>A0A6A4S9G3_SCOMX</name>
<sequence>MPETNTAIIKYHIVSICVANSFSADIGREADKRYEDDGCADGDAVDVNRSRQRDNICYFRYRLLRLSPEELRCCKFLRNKRKCRNEVVSSRVDATVNRTTTGDLDLCSSVVVLAAVLCSACTLLVANKLRRTAVTWSVTDKHTHTRPRRCLKKRRQNTQKGFGVRVGTMCGTGEWTTSRASAKALTETPGVFTTTNGGLSHRRITDLQLIGLGRQRRWRCGLDLLSLLLLREVNFQEVTRRFQTITTFHLLQRPWKPRFEFIDKCRCPTSIGDRWRPQQNQRRCSTAYCTNSLHRFRCCHGDEPEVKTSSRRSKPADEVE</sequence>
<reference evidence="1 2" key="1">
    <citation type="submission" date="2019-06" db="EMBL/GenBank/DDBJ databases">
        <title>Draft genomes of female and male turbot (Scophthalmus maximus).</title>
        <authorList>
            <person name="Xu H."/>
            <person name="Xu X.-W."/>
            <person name="Shao C."/>
            <person name="Chen S."/>
        </authorList>
    </citation>
    <scope>NUCLEOTIDE SEQUENCE [LARGE SCALE GENOMIC DNA]</scope>
    <source>
        <strain evidence="1">Ysfricsl-2016a</strain>
        <tissue evidence="1">Blood</tissue>
    </source>
</reference>
<protein>
    <submittedName>
        <fullName evidence="1">Uncharacterized protein</fullName>
    </submittedName>
</protein>
<evidence type="ECO:0000313" key="2">
    <source>
        <dbReference type="Proteomes" id="UP000438429"/>
    </source>
</evidence>
<gene>
    <name evidence="1" type="ORF">F2P81_017624</name>
</gene>
<proteinExistence type="predicted"/>
<accession>A0A6A4S9G3</accession>
<dbReference type="Proteomes" id="UP000438429">
    <property type="component" value="Unassembled WGS sequence"/>
</dbReference>
<comment type="caution">
    <text evidence="1">The sequence shown here is derived from an EMBL/GenBank/DDBJ whole genome shotgun (WGS) entry which is preliminary data.</text>
</comment>